<name>A0A251UCS2_HELAN</name>
<evidence type="ECO:0000313" key="3">
    <source>
        <dbReference type="Proteomes" id="UP000215914"/>
    </source>
</evidence>
<accession>A0A251UCS2</accession>
<dbReference type="InParanoid" id="A0A251UCS2"/>
<proteinExistence type="predicted"/>
<dbReference type="EMBL" id="MNCJ02000322">
    <property type="protein sequence ID" value="KAF5799618.1"/>
    <property type="molecule type" value="Genomic_DNA"/>
</dbReference>
<organism evidence="2 3">
    <name type="scientific">Helianthus annuus</name>
    <name type="common">Common sunflower</name>
    <dbReference type="NCBI Taxonomy" id="4232"/>
    <lineage>
        <taxon>Eukaryota</taxon>
        <taxon>Viridiplantae</taxon>
        <taxon>Streptophyta</taxon>
        <taxon>Embryophyta</taxon>
        <taxon>Tracheophyta</taxon>
        <taxon>Spermatophyta</taxon>
        <taxon>Magnoliopsida</taxon>
        <taxon>eudicotyledons</taxon>
        <taxon>Gunneridae</taxon>
        <taxon>Pentapetalae</taxon>
        <taxon>asterids</taxon>
        <taxon>campanulids</taxon>
        <taxon>Asterales</taxon>
        <taxon>Asteraceae</taxon>
        <taxon>Asteroideae</taxon>
        <taxon>Heliantheae alliance</taxon>
        <taxon>Heliantheae</taxon>
        <taxon>Helianthus</taxon>
    </lineage>
</organism>
<reference evidence="2" key="2">
    <citation type="submission" date="2017-02" db="EMBL/GenBank/DDBJ databases">
        <title>Sunflower complete genome.</title>
        <authorList>
            <person name="Langlade N."/>
            <person name="Munos S."/>
        </authorList>
    </citation>
    <scope>NUCLEOTIDE SEQUENCE [LARGE SCALE GENOMIC DNA]</scope>
    <source>
        <tissue evidence="2">Leaves</tissue>
    </source>
</reference>
<evidence type="ECO:0000313" key="1">
    <source>
        <dbReference type="EMBL" id="KAF5799618.1"/>
    </source>
</evidence>
<dbReference type="AlphaFoldDB" id="A0A251UCS2"/>
<protein>
    <submittedName>
        <fullName evidence="2">Uncharacterized protein</fullName>
    </submittedName>
</protein>
<sequence>MKVYKPPPKRRLLFKRGVLKGHDYSFTSGVSVAFSTPFILNNRFIFPISSFSFSPSSSSRCQPLFIQEHLFTLQGQSTCHSLQYQ</sequence>
<reference evidence="1 3" key="1">
    <citation type="journal article" date="2017" name="Nature">
        <title>The sunflower genome provides insights into oil metabolism, flowering and Asterid evolution.</title>
        <authorList>
            <person name="Badouin H."/>
            <person name="Gouzy J."/>
            <person name="Grassa C.J."/>
            <person name="Murat F."/>
            <person name="Staton S.E."/>
            <person name="Cottret L."/>
            <person name="Lelandais-Briere C."/>
            <person name="Owens G.L."/>
            <person name="Carrere S."/>
            <person name="Mayjonade B."/>
            <person name="Legrand L."/>
            <person name="Gill N."/>
            <person name="Kane N.C."/>
            <person name="Bowers J.E."/>
            <person name="Hubner S."/>
            <person name="Bellec A."/>
            <person name="Berard A."/>
            <person name="Berges H."/>
            <person name="Blanchet N."/>
            <person name="Boniface M.C."/>
            <person name="Brunel D."/>
            <person name="Catrice O."/>
            <person name="Chaidir N."/>
            <person name="Claudel C."/>
            <person name="Donnadieu C."/>
            <person name="Faraut T."/>
            <person name="Fievet G."/>
            <person name="Helmstetter N."/>
            <person name="King M."/>
            <person name="Knapp S.J."/>
            <person name="Lai Z."/>
            <person name="Le Paslier M.C."/>
            <person name="Lippi Y."/>
            <person name="Lorenzon L."/>
            <person name="Mandel J.R."/>
            <person name="Marage G."/>
            <person name="Marchand G."/>
            <person name="Marquand E."/>
            <person name="Bret-Mestries E."/>
            <person name="Morien E."/>
            <person name="Nambeesan S."/>
            <person name="Nguyen T."/>
            <person name="Pegot-Espagnet P."/>
            <person name="Pouilly N."/>
            <person name="Raftis F."/>
            <person name="Sallet E."/>
            <person name="Schiex T."/>
            <person name="Thomas J."/>
            <person name="Vandecasteele C."/>
            <person name="Vares D."/>
            <person name="Vear F."/>
            <person name="Vautrin S."/>
            <person name="Crespi M."/>
            <person name="Mangin B."/>
            <person name="Burke J.M."/>
            <person name="Salse J."/>
            <person name="Munos S."/>
            <person name="Vincourt P."/>
            <person name="Rieseberg L.H."/>
            <person name="Langlade N.B."/>
        </authorList>
    </citation>
    <scope>NUCLEOTIDE SEQUENCE [LARGE SCALE GENOMIC DNA]</scope>
    <source>
        <strain evidence="3">cv. SF193</strain>
        <tissue evidence="1">Leaves</tissue>
    </source>
</reference>
<dbReference type="Gramene" id="mRNA:HanXRQr2_Chr07g0306521">
    <property type="protein sequence ID" value="mRNA:HanXRQr2_Chr07g0306521"/>
    <property type="gene ID" value="HanXRQr2_Chr07g0306521"/>
</dbReference>
<evidence type="ECO:0000313" key="2">
    <source>
        <dbReference type="EMBL" id="OTG20889.1"/>
    </source>
</evidence>
<gene>
    <name evidence="2" type="ORF">HannXRQ_Chr07g0198071</name>
    <name evidence="1" type="ORF">HanXRQr2_Chr07g0306521</name>
</gene>
<keyword evidence="3" id="KW-1185">Reference proteome</keyword>
<reference evidence="1" key="3">
    <citation type="submission" date="2020-06" db="EMBL/GenBank/DDBJ databases">
        <title>Helianthus annuus Genome sequencing and assembly Release 2.</title>
        <authorList>
            <person name="Gouzy J."/>
            <person name="Langlade N."/>
            <person name="Munos S."/>
        </authorList>
    </citation>
    <scope>NUCLEOTIDE SEQUENCE</scope>
    <source>
        <tissue evidence="1">Leaves</tissue>
    </source>
</reference>
<dbReference type="EMBL" id="CM007896">
    <property type="protein sequence ID" value="OTG20889.1"/>
    <property type="molecule type" value="Genomic_DNA"/>
</dbReference>
<dbReference type="Proteomes" id="UP000215914">
    <property type="component" value="Chromosome 7"/>
</dbReference>